<protein>
    <submittedName>
        <fullName evidence="1">Phage tail protein I</fullName>
    </submittedName>
</protein>
<dbReference type="EMBL" id="JAOSHN010000002">
    <property type="protein sequence ID" value="MCU7378116.1"/>
    <property type="molecule type" value="Genomic_DNA"/>
</dbReference>
<evidence type="ECO:0000313" key="1">
    <source>
        <dbReference type="EMBL" id="MCU7378116.1"/>
    </source>
</evidence>
<gene>
    <name evidence="1" type="ORF">OBO34_07085</name>
</gene>
<sequence>MRLSEIEFVKLLPKFMQDDPANIGIAKGIDIVIKIFDGFSGNLATWAAIERMSDAELNELAWELNIAWYEPSASTAVKREIIKNSDRVQQKLGTKWAVENVIETYFGDGNVLEWFEYEGTPGHFKINSSNPSVTNENLTKFLRILSKVKRGSAQLDGIFINMLSQQDIRTGVACHIVDKMTIDLGRR</sequence>
<dbReference type="Pfam" id="PF09684">
    <property type="entry name" value="Tail_P2_I"/>
    <property type="match status" value="1"/>
</dbReference>
<organism evidence="1 2">
    <name type="scientific">Hominibacterium faecale</name>
    <dbReference type="NCBI Taxonomy" id="2839743"/>
    <lineage>
        <taxon>Bacteria</taxon>
        <taxon>Bacillati</taxon>
        <taxon>Bacillota</taxon>
        <taxon>Clostridia</taxon>
        <taxon>Peptostreptococcales</taxon>
        <taxon>Anaerovoracaceae</taxon>
        <taxon>Hominibacterium</taxon>
    </lineage>
</organism>
<dbReference type="InterPro" id="IPR006521">
    <property type="entry name" value="Tail_protein_I"/>
</dbReference>
<evidence type="ECO:0000313" key="2">
    <source>
        <dbReference type="Proteomes" id="UP001065549"/>
    </source>
</evidence>
<comment type="caution">
    <text evidence="1">The sequence shown here is derived from an EMBL/GenBank/DDBJ whole genome shotgun (WGS) entry which is preliminary data.</text>
</comment>
<proteinExistence type="predicted"/>
<accession>A0A9J6QRR7</accession>
<dbReference type="AlphaFoldDB" id="A0A9J6QRR7"/>
<reference evidence="1" key="1">
    <citation type="submission" date="2022-09" db="EMBL/GenBank/DDBJ databases">
        <title>Culturomic study of gut microbiota in children with autism spectrum disorder.</title>
        <authorList>
            <person name="Efimov B.A."/>
            <person name="Chaplin A.V."/>
            <person name="Sokolova S.R."/>
            <person name="Pikina A.P."/>
            <person name="Korzhanova M."/>
            <person name="Belova V."/>
            <person name="Korostin D."/>
        </authorList>
    </citation>
    <scope>NUCLEOTIDE SEQUENCE</scope>
    <source>
        <strain evidence="1">ASD5510</strain>
    </source>
</reference>
<dbReference type="RefSeq" id="WP_269478429.1">
    <property type="nucleotide sequence ID" value="NZ_JAOSHN010000002.1"/>
</dbReference>
<dbReference type="NCBIfam" id="TIGR01634">
    <property type="entry name" value="tail_P2_I"/>
    <property type="match status" value="1"/>
</dbReference>
<dbReference type="Proteomes" id="UP001065549">
    <property type="component" value="Unassembled WGS sequence"/>
</dbReference>
<name>A0A9J6QRR7_9FIRM</name>
<keyword evidence="2" id="KW-1185">Reference proteome</keyword>